<evidence type="ECO:0000313" key="2">
    <source>
        <dbReference type="EMBL" id="QLH81834.1"/>
    </source>
</evidence>
<name>A0A7D5TTW7_9EURY</name>
<reference evidence="2 3" key="1">
    <citation type="submission" date="2020-07" db="EMBL/GenBank/DDBJ databases">
        <title>Halosimplex litoreum sp. nov. and Halosimplex rubrum sp. nov., isolated from different salt environments.</title>
        <authorList>
            <person name="Cui H."/>
        </authorList>
    </citation>
    <scope>NUCLEOTIDE SEQUENCE [LARGE SCALE GENOMIC DNA]</scope>
    <source>
        <strain evidence="2 3">R2</strain>
    </source>
</reference>
<dbReference type="AlphaFoldDB" id="A0A7D5TTW7"/>
<feature type="domain" description="Nucleotide modification associated" evidence="1">
    <location>
        <begin position="3"/>
        <end position="215"/>
    </location>
</feature>
<keyword evidence="3" id="KW-1185">Reference proteome</keyword>
<gene>
    <name evidence="2" type="ORF">HZS54_09440</name>
</gene>
<dbReference type="OrthoDB" id="211258at2157"/>
<dbReference type="GeneID" id="56082811"/>
<evidence type="ECO:0000313" key="3">
    <source>
        <dbReference type="Proteomes" id="UP000509346"/>
    </source>
</evidence>
<dbReference type="InterPro" id="IPR041135">
    <property type="entry name" value="Nmad3"/>
</dbReference>
<accession>A0A7D5TTW7</accession>
<dbReference type="Pfam" id="PF18754">
    <property type="entry name" value="Nmad3"/>
    <property type="match status" value="1"/>
</dbReference>
<dbReference type="RefSeq" id="WP_179922221.1">
    <property type="nucleotide sequence ID" value="NZ_CP058909.1"/>
</dbReference>
<organism evidence="2 3">
    <name type="scientific">Halosimplex pelagicum</name>
    <dbReference type="NCBI Taxonomy" id="869886"/>
    <lineage>
        <taxon>Archaea</taxon>
        <taxon>Methanobacteriati</taxon>
        <taxon>Methanobacteriota</taxon>
        <taxon>Stenosarchaea group</taxon>
        <taxon>Halobacteria</taxon>
        <taxon>Halobacteriales</taxon>
        <taxon>Haloarculaceae</taxon>
        <taxon>Halosimplex</taxon>
    </lineage>
</organism>
<sequence length="263" mass="28461">MTVVLCGVGADTGNVRPVPGVDAEGRFEYVPIPEKGATAETATYGSLDRRHGEGTLADLLDGIRPGSDGEWVTDPETVRERPVHHDPNLDALTYGEHRPGYVAKLRELDPGDIVAFYGGFPGPDSDYKHRYLFGYFTVAESPVVLDPKMDRADVEAVLAEHPDNAHAKRFAGHGDLYYHDPAFTDRPRPVVIVPGEAPGGVLDRTIRLSDRRRGPNYYMSEAAAGALAPASATDHGTHLGGFKPAVRCDVPAEAFLAFVDERS</sequence>
<protein>
    <recommendedName>
        <fullName evidence="1">Nucleotide modification associated domain-containing protein</fullName>
    </recommendedName>
</protein>
<dbReference type="KEGG" id="hpel:HZS54_09440"/>
<proteinExistence type="predicted"/>
<dbReference type="Proteomes" id="UP000509346">
    <property type="component" value="Chromosome"/>
</dbReference>
<evidence type="ECO:0000259" key="1">
    <source>
        <dbReference type="Pfam" id="PF18754"/>
    </source>
</evidence>
<dbReference type="EMBL" id="CP058909">
    <property type="protein sequence ID" value="QLH81834.1"/>
    <property type="molecule type" value="Genomic_DNA"/>
</dbReference>